<keyword evidence="3" id="KW-1003">Cell membrane</keyword>
<dbReference type="InterPro" id="IPR011066">
    <property type="entry name" value="MscS_channel_C_sf"/>
</dbReference>
<organism evidence="10 11">
    <name type="scientific">Roseibium aggregatum (strain ATCC 25650 / DSM 13394 / JCM 20685 / NBRC 16684 / NCIMB 2208 / IAM 12614 / B1)</name>
    <name type="common">Stappia aggregata</name>
    <dbReference type="NCBI Taxonomy" id="384765"/>
    <lineage>
        <taxon>Bacteria</taxon>
        <taxon>Pseudomonadati</taxon>
        <taxon>Pseudomonadota</taxon>
        <taxon>Alphaproteobacteria</taxon>
        <taxon>Hyphomicrobiales</taxon>
        <taxon>Stappiaceae</taxon>
        <taxon>Roseibium</taxon>
    </lineage>
</organism>
<dbReference type="InterPro" id="IPR045275">
    <property type="entry name" value="MscS_archaea/bacteria_type"/>
</dbReference>
<dbReference type="PANTHER" id="PTHR30221">
    <property type="entry name" value="SMALL-CONDUCTANCE MECHANOSENSITIVE CHANNEL"/>
    <property type="match status" value="1"/>
</dbReference>
<reference evidence="10 11" key="1">
    <citation type="submission" date="2006-05" db="EMBL/GenBank/DDBJ databases">
        <authorList>
            <person name="King G."/>
            <person name="Ferriera S."/>
            <person name="Johnson J."/>
            <person name="Kravitz S."/>
            <person name="Beeson K."/>
            <person name="Sutton G."/>
            <person name="Rogers Y.-H."/>
            <person name="Friedman R."/>
            <person name="Frazier M."/>
            <person name="Venter J.C."/>
        </authorList>
    </citation>
    <scope>NUCLEOTIDE SEQUENCE [LARGE SCALE GENOMIC DNA]</scope>
    <source>
        <strain evidence="11">ATCC 25650 / DSM 13394 / JCM 20685 / NBRC 16684 / NCIMB 2208 / IAM 12614 / B1</strain>
    </source>
</reference>
<dbReference type="SUPFAM" id="SSF82689">
    <property type="entry name" value="Mechanosensitive channel protein MscS (YggB), C-terminal domain"/>
    <property type="match status" value="1"/>
</dbReference>
<dbReference type="AlphaFoldDB" id="A0NX05"/>
<dbReference type="EMBL" id="AAUW01000013">
    <property type="protein sequence ID" value="EAV42641.1"/>
    <property type="molecule type" value="Genomic_DNA"/>
</dbReference>
<evidence type="ECO:0000256" key="2">
    <source>
        <dbReference type="ARBA" id="ARBA00008017"/>
    </source>
</evidence>
<evidence type="ECO:0000256" key="7">
    <source>
        <dbReference type="RuleBase" id="RU369025"/>
    </source>
</evidence>
<dbReference type="InterPro" id="IPR006685">
    <property type="entry name" value="MscS_channel_2nd"/>
</dbReference>
<feature type="transmembrane region" description="Helical" evidence="7">
    <location>
        <begin position="210"/>
        <end position="228"/>
    </location>
</feature>
<dbReference type="InterPro" id="IPR023408">
    <property type="entry name" value="MscS_beta-dom_sf"/>
</dbReference>
<evidence type="ECO:0000256" key="3">
    <source>
        <dbReference type="ARBA" id="ARBA00022475"/>
    </source>
</evidence>
<dbReference type="GeneID" id="68847862"/>
<evidence type="ECO:0000256" key="4">
    <source>
        <dbReference type="ARBA" id="ARBA00022692"/>
    </source>
</evidence>
<evidence type="ECO:0000313" key="10">
    <source>
        <dbReference type="EMBL" id="EAV42641.1"/>
    </source>
</evidence>
<dbReference type="InterPro" id="IPR011014">
    <property type="entry name" value="MscS_channel_TM-2"/>
</dbReference>
<feature type="region of interest" description="Disordered" evidence="8">
    <location>
        <begin position="430"/>
        <end position="476"/>
    </location>
</feature>
<dbReference type="Pfam" id="PF04972">
    <property type="entry name" value="BON"/>
    <property type="match status" value="1"/>
</dbReference>
<evidence type="ECO:0000259" key="9">
    <source>
        <dbReference type="PROSITE" id="PS50914"/>
    </source>
</evidence>
<comment type="similarity">
    <text evidence="2 7">Belongs to the MscS (TC 1.A.23) family.</text>
</comment>
<comment type="function">
    <text evidence="7">Mechanosensitive channel that participates in the regulation of osmotic pressure changes within the cell, opening in response to stretch forces in the membrane lipid bilayer, without the need for other proteins. Contributes to normal resistance to hypoosmotic shock. Forms an ion channel of 1.0 nanosiemens conductance with a slight preference for anions.</text>
</comment>
<keyword evidence="4 7" id="KW-0812">Transmembrane</keyword>
<dbReference type="Gene3D" id="3.30.70.100">
    <property type="match status" value="1"/>
</dbReference>
<dbReference type="InterPro" id="IPR010920">
    <property type="entry name" value="LSM_dom_sf"/>
</dbReference>
<feature type="domain" description="BON" evidence="9">
    <location>
        <begin position="54"/>
        <end position="120"/>
    </location>
</feature>
<evidence type="ECO:0000256" key="1">
    <source>
        <dbReference type="ARBA" id="ARBA00004651"/>
    </source>
</evidence>
<keyword evidence="6 7" id="KW-0472">Membrane</keyword>
<comment type="caution">
    <text evidence="10">The sequence shown here is derived from an EMBL/GenBank/DDBJ whole genome shotgun (WGS) entry which is preliminary data.</text>
</comment>
<dbReference type="Gene3D" id="2.30.30.60">
    <property type="match status" value="1"/>
</dbReference>
<evidence type="ECO:0000256" key="6">
    <source>
        <dbReference type="ARBA" id="ARBA00023136"/>
    </source>
</evidence>
<keyword evidence="7" id="KW-0406">Ion transport</keyword>
<proteinExistence type="inferred from homology"/>
<keyword evidence="5 7" id="KW-1133">Transmembrane helix</keyword>
<dbReference type="InterPro" id="IPR007055">
    <property type="entry name" value="BON_dom"/>
</dbReference>
<feature type="transmembrane region" description="Helical" evidence="7">
    <location>
        <begin position="186"/>
        <end position="204"/>
    </location>
</feature>
<comment type="subcellular location">
    <subcellularLocation>
        <location evidence="7">Cell inner membrane</location>
        <topology evidence="7">Multi-pass membrane protein</topology>
    </subcellularLocation>
    <subcellularLocation>
        <location evidence="1">Cell membrane</location>
        <topology evidence="1">Multi-pass membrane protein</topology>
    </subcellularLocation>
</comment>
<dbReference type="PANTHER" id="PTHR30221:SF1">
    <property type="entry name" value="SMALL-CONDUCTANCE MECHANOSENSITIVE CHANNEL"/>
    <property type="match status" value="1"/>
</dbReference>
<dbReference type="SUPFAM" id="SSF50182">
    <property type="entry name" value="Sm-like ribonucleoproteins"/>
    <property type="match status" value="1"/>
</dbReference>
<gene>
    <name evidence="10" type="ORF">SIAM614_26803</name>
</gene>
<dbReference type="eggNOG" id="COG0668">
    <property type="taxonomic scope" value="Bacteria"/>
</dbReference>
<dbReference type="RefSeq" id="WP_006936689.1">
    <property type="nucleotide sequence ID" value="NZ_AAUW01000013.1"/>
</dbReference>
<dbReference type="Gene3D" id="3.30.1340.30">
    <property type="match status" value="1"/>
</dbReference>
<keyword evidence="7" id="KW-0407">Ion channel</keyword>
<dbReference type="Pfam" id="PF00924">
    <property type="entry name" value="MS_channel_2nd"/>
    <property type="match status" value="1"/>
</dbReference>
<evidence type="ECO:0000256" key="5">
    <source>
        <dbReference type="ARBA" id="ARBA00022989"/>
    </source>
</evidence>
<name>A0NX05_ROSAI</name>
<dbReference type="Pfam" id="PF21082">
    <property type="entry name" value="MS_channel_3rd"/>
    <property type="match status" value="1"/>
</dbReference>
<dbReference type="SUPFAM" id="SSF82861">
    <property type="entry name" value="Mechanosensitive channel protein MscS (YggB), transmembrane region"/>
    <property type="match status" value="1"/>
</dbReference>
<dbReference type="GO" id="GO:0005886">
    <property type="term" value="C:plasma membrane"/>
    <property type="evidence" value="ECO:0007669"/>
    <property type="project" value="UniProtKB-SubCell"/>
</dbReference>
<protein>
    <recommendedName>
        <fullName evidence="7">Small-conductance mechanosensitive channel</fullName>
    </recommendedName>
</protein>
<dbReference type="Gene3D" id="1.10.287.1260">
    <property type="match status" value="1"/>
</dbReference>
<feature type="transmembrane region" description="Helical" evidence="7">
    <location>
        <begin position="143"/>
        <end position="165"/>
    </location>
</feature>
<keyword evidence="7" id="KW-0997">Cell inner membrane</keyword>
<keyword evidence="7" id="KW-0813">Transport</keyword>
<comment type="caution">
    <text evidence="7">Lacks conserved residue(s) required for the propagation of feature annotation.</text>
</comment>
<accession>A0NX05</accession>
<comment type="subunit">
    <text evidence="7">Homoheptamer.</text>
</comment>
<dbReference type="Proteomes" id="UP000004848">
    <property type="component" value="Unassembled WGS sequence"/>
</dbReference>
<sequence>MTAAGRKRGKAVMISRLLQSFLLALVLSLPGALPVLSQTENKAGAITAMPGAGEDQAIEQRINDIFDELDGLAGISVSVKSGVVNLNGTVTEAVLATKAEELAGRVDGVVAVQNNLTEETALEERLVPVYERLQARLSQAANYLPLALVALLVWLLASAAGVLIARLEWPWNKLTPNAFIADLVRQLIRILFFTIGIVLALDVLGATAVIGTLLGAAGIVGLAVGFAVRDTVENYIASIMLSIRQPFNPKDFVRIEGYEGYVISLTSRATILMEKDGNHIRIPNAIVFKSTLVNFSTNPRRRFVFELGVDADSNLDKALDVGLNTLRRQGFILEEPSPDAWIEALGDSNVVLSFVGWIDQTRTDFQKARSEAMRLVKLALEANGFSLPEPIYRLRFDDAPALENLLADRGRPDREQRKIASKETVFPEMVEEVLNDTEADRDLEKQVDQERRAAQSEDLLDEDAPKEFGAKSAKLS</sequence>
<dbReference type="OrthoDB" id="9793781at2"/>
<dbReference type="GO" id="GO:0008381">
    <property type="term" value="F:mechanosensitive monoatomic ion channel activity"/>
    <property type="evidence" value="ECO:0007669"/>
    <property type="project" value="InterPro"/>
</dbReference>
<feature type="compositionally biased region" description="Basic and acidic residues" evidence="8">
    <location>
        <begin position="438"/>
        <end position="455"/>
    </location>
</feature>
<evidence type="ECO:0000256" key="8">
    <source>
        <dbReference type="SAM" id="MobiDB-lite"/>
    </source>
</evidence>
<dbReference type="PROSITE" id="PS50914">
    <property type="entry name" value="BON"/>
    <property type="match status" value="1"/>
</dbReference>
<evidence type="ECO:0000313" key="11">
    <source>
        <dbReference type="Proteomes" id="UP000004848"/>
    </source>
</evidence>
<dbReference type="InterPro" id="IPR049278">
    <property type="entry name" value="MS_channel_C"/>
</dbReference>